<dbReference type="GO" id="GO:0030170">
    <property type="term" value="F:pyridoxal phosphate binding"/>
    <property type="evidence" value="ECO:0007669"/>
    <property type="project" value="TreeGrafter"/>
</dbReference>
<proteinExistence type="inferred from homology"/>
<keyword evidence="2" id="KW-0808">Transferase</keyword>
<dbReference type="InterPro" id="IPR015424">
    <property type="entry name" value="PyrdxlP-dep_Trfase"/>
</dbReference>
<dbReference type="AlphaFoldDB" id="A0A0G0JVU8"/>
<evidence type="ECO:0000256" key="1">
    <source>
        <dbReference type="RuleBase" id="RU004508"/>
    </source>
</evidence>
<dbReference type="Proteomes" id="UP000034235">
    <property type="component" value="Unassembled WGS sequence"/>
</dbReference>
<keyword evidence="2" id="KW-0032">Aminotransferase</keyword>
<dbReference type="SUPFAM" id="SSF53383">
    <property type="entry name" value="PLP-dependent transferases"/>
    <property type="match status" value="1"/>
</dbReference>
<comment type="caution">
    <text evidence="2">The sequence shown here is derived from an EMBL/GenBank/DDBJ whole genome shotgun (WGS) entry which is preliminary data.</text>
</comment>
<dbReference type="GO" id="GO:0000271">
    <property type="term" value="P:polysaccharide biosynthetic process"/>
    <property type="evidence" value="ECO:0007669"/>
    <property type="project" value="TreeGrafter"/>
</dbReference>
<protein>
    <submittedName>
        <fullName evidence="2">DegT/DnrJ/EryC1/StrS aminotransferase</fullName>
    </submittedName>
</protein>
<dbReference type="PANTHER" id="PTHR30244:SF34">
    <property type="entry name" value="DTDP-4-AMINO-4,6-DIDEOXYGALACTOSE TRANSAMINASE"/>
    <property type="match status" value="1"/>
</dbReference>
<gene>
    <name evidence="2" type="ORF">US86_C0001G0157</name>
</gene>
<dbReference type="GO" id="GO:0008483">
    <property type="term" value="F:transaminase activity"/>
    <property type="evidence" value="ECO:0007669"/>
    <property type="project" value="UniProtKB-KW"/>
</dbReference>
<sequence>MWNLLKIKKITIFDPQWKGEYLSEMIFGKQVTEKDITCLLNSKLGKRDWYFANSGSASLYFILKSFGCQKGDEVLVPVYLCPSVFKVILDLSMKPIYCDIDPADLNISIKSIKEKTTDKSKFVIVPSLYGNPANILEIKRQFPDLIIIDDAAQAYGANLSNQPVGTMGDAGFYAVGPGKPLFGVKGSVYWTSGQYRVSPTRSSKIITFFSYLSFIYNRVFLSKTQYFPFSVIGKFIYYSYLIIHKVFFSYSNKIDSIDVKAMHMLMVEFEQRNKENTNCIIKELRELFASSGLGVVLSPLRGSGISFKLVVLCNSPKVRRAFENALDRSSIFYSVGYQLGNRYYDKNAFPGLVSVLEKILELPLPTNSCQLELLKKAIKAI</sequence>
<dbReference type="EMBL" id="LBUP01000001">
    <property type="protein sequence ID" value="KKQ67230.1"/>
    <property type="molecule type" value="Genomic_DNA"/>
</dbReference>
<comment type="similarity">
    <text evidence="1">Belongs to the DegT/DnrJ/EryC1 family.</text>
</comment>
<dbReference type="Pfam" id="PF01041">
    <property type="entry name" value="DegT_DnrJ_EryC1"/>
    <property type="match status" value="1"/>
</dbReference>
<accession>A0A0G0JVU8</accession>
<keyword evidence="1" id="KW-0663">Pyridoxal phosphate</keyword>
<organism evidence="2 3">
    <name type="scientific">Candidatus Daviesbacteria bacterium GW2011_GWA2_38_24</name>
    <dbReference type="NCBI Taxonomy" id="1618422"/>
    <lineage>
        <taxon>Bacteria</taxon>
        <taxon>Candidatus Daviesiibacteriota</taxon>
    </lineage>
</organism>
<dbReference type="Gene3D" id="3.40.640.10">
    <property type="entry name" value="Type I PLP-dependent aspartate aminotransferase-like (Major domain)"/>
    <property type="match status" value="1"/>
</dbReference>
<dbReference type="InterPro" id="IPR015421">
    <property type="entry name" value="PyrdxlP-dep_Trfase_major"/>
</dbReference>
<dbReference type="InterPro" id="IPR000653">
    <property type="entry name" value="DegT/StrS_aminotransferase"/>
</dbReference>
<name>A0A0G0JVU8_9BACT</name>
<reference evidence="2 3" key="1">
    <citation type="journal article" date="2015" name="Nature">
        <title>rRNA introns, odd ribosomes, and small enigmatic genomes across a large radiation of phyla.</title>
        <authorList>
            <person name="Brown C.T."/>
            <person name="Hug L.A."/>
            <person name="Thomas B.C."/>
            <person name="Sharon I."/>
            <person name="Castelle C.J."/>
            <person name="Singh A."/>
            <person name="Wilkins M.J."/>
            <person name="Williams K.H."/>
            <person name="Banfield J.F."/>
        </authorList>
    </citation>
    <scope>NUCLEOTIDE SEQUENCE [LARGE SCALE GENOMIC DNA]</scope>
</reference>
<evidence type="ECO:0000313" key="2">
    <source>
        <dbReference type="EMBL" id="KKQ67230.1"/>
    </source>
</evidence>
<evidence type="ECO:0000313" key="3">
    <source>
        <dbReference type="Proteomes" id="UP000034235"/>
    </source>
</evidence>
<dbReference type="PANTHER" id="PTHR30244">
    <property type="entry name" value="TRANSAMINASE"/>
    <property type="match status" value="1"/>
</dbReference>